<accession>A0A0E9SQP7</accession>
<dbReference type="EMBL" id="GBXM01065587">
    <property type="protein sequence ID" value="JAH42990.1"/>
    <property type="molecule type" value="Transcribed_RNA"/>
</dbReference>
<dbReference type="EMBL" id="GBXM01003407">
    <property type="protein sequence ID" value="JAI05171.1"/>
    <property type="molecule type" value="Transcribed_RNA"/>
</dbReference>
<evidence type="ECO:0000313" key="1">
    <source>
        <dbReference type="EMBL" id="JAH42990.1"/>
    </source>
</evidence>
<dbReference type="AlphaFoldDB" id="A0A0E9SQP7"/>
<sequence length="29" mass="3123">MRSDWQGSCGQGLAGQVCNRFSVLTGFCN</sequence>
<protein>
    <submittedName>
        <fullName evidence="1">Uncharacterized protein</fullName>
    </submittedName>
</protein>
<reference evidence="1" key="1">
    <citation type="submission" date="2014-11" db="EMBL/GenBank/DDBJ databases">
        <authorList>
            <person name="Amaro Gonzalez C."/>
        </authorList>
    </citation>
    <scope>NUCLEOTIDE SEQUENCE</scope>
</reference>
<name>A0A0E9SQP7_ANGAN</name>
<organism evidence="1">
    <name type="scientific">Anguilla anguilla</name>
    <name type="common">European freshwater eel</name>
    <name type="synonym">Muraena anguilla</name>
    <dbReference type="NCBI Taxonomy" id="7936"/>
    <lineage>
        <taxon>Eukaryota</taxon>
        <taxon>Metazoa</taxon>
        <taxon>Chordata</taxon>
        <taxon>Craniata</taxon>
        <taxon>Vertebrata</taxon>
        <taxon>Euteleostomi</taxon>
        <taxon>Actinopterygii</taxon>
        <taxon>Neopterygii</taxon>
        <taxon>Teleostei</taxon>
        <taxon>Anguilliformes</taxon>
        <taxon>Anguillidae</taxon>
        <taxon>Anguilla</taxon>
    </lineage>
</organism>
<reference evidence="1" key="2">
    <citation type="journal article" date="2015" name="Fish Shellfish Immunol.">
        <title>Early steps in the European eel (Anguilla anguilla)-Vibrio vulnificus interaction in the gills: Role of the RtxA13 toxin.</title>
        <authorList>
            <person name="Callol A."/>
            <person name="Pajuelo D."/>
            <person name="Ebbesson L."/>
            <person name="Teles M."/>
            <person name="MacKenzie S."/>
            <person name="Amaro C."/>
        </authorList>
    </citation>
    <scope>NUCLEOTIDE SEQUENCE</scope>
</reference>
<proteinExistence type="predicted"/>